<dbReference type="Pfam" id="PF00480">
    <property type="entry name" value="ROK"/>
    <property type="match status" value="1"/>
</dbReference>
<dbReference type="Proteomes" id="UP000051751">
    <property type="component" value="Unassembled WGS sequence"/>
</dbReference>
<evidence type="ECO:0000256" key="13">
    <source>
        <dbReference type="ARBA" id="ARBA00074653"/>
    </source>
</evidence>
<dbReference type="RefSeq" id="WP_057769183.1">
    <property type="nucleotide sequence ID" value="NZ_JQAT01000002.1"/>
</dbReference>
<dbReference type="InterPro" id="IPR000600">
    <property type="entry name" value="ROK"/>
</dbReference>
<dbReference type="CDD" id="cd24067">
    <property type="entry name" value="ASKHA_NBD_ROK_BsFRK-like"/>
    <property type="match status" value="1"/>
</dbReference>
<dbReference type="Proteomes" id="UP000051645">
    <property type="component" value="Unassembled WGS sequence"/>
</dbReference>
<accession>A0A0R2FIZ7</accession>
<evidence type="ECO:0000256" key="3">
    <source>
        <dbReference type="ARBA" id="ARBA00022679"/>
    </source>
</evidence>
<evidence type="ECO:0000256" key="1">
    <source>
        <dbReference type="ARBA" id="ARBA00001946"/>
    </source>
</evidence>
<dbReference type="AlphaFoldDB" id="A0A0R2FIZ7"/>
<comment type="caution">
    <text evidence="14">The sequence shown here is derived from an EMBL/GenBank/DDBJ whole genome shotgun (WGS) entry which is preliminary data.</text>
</comment>
<evidence type="ECO:0000256" key="11">
    <source>
        <dbReference type="ARBA" id="ARBA00038887"/>
    </source>
</evidence>
<dbReference type="InterPro" id="IPR051804">
    <property type="entry name" value="Carb_Metab_Reg_Kinase/Isom"/>
</dbReference>
<keyword evidence="3" id="KW-0808">Transferase</keyword>
<proteinExistence type="inferred from homology"/>
<comment type="cofactor">
    <cofactor evidence="1">
        <name>Mg(2+)</name>
        <dbReference type="ChEBI" id="CHEBI:18420"/>
    </cofactor>
</comment>
<evidence type="ECO:0000313" key="15">
    <source>
        <dbReference type="EMBL" id="KRN32957.1"/>
    </source>
</evidence>
<keyword evidence="9" id="KW-0460">Magnesium</keyword>
<dbReference type="Gene3D" id="3.30.420.40">
    <property type="match status" value="2"/>
</dbReference>
<evidence type="ECO:0000256" key="6">
    <source>
        <dbReference type="ARBA" id="ARBA00022777"/>
    </source>
</evidence>
<keyword evidence="8" id="KW-0067">ATP-binding</keyword>
<keyword evidence="16" id="KW-1185">Reference proteome</keyword>
<comment type="catalytic activity">
    <reaction evidence="12">
        <text>D-fructose + ATP = D-fructose 6-phosphate + ADP + H(+)</text>
        <dbReference type="Rhea" id="RHEA:16125"/>
        <dbReference type="ChEBI" id="CHEBI:15378"/>
        <dbReference type="ChEBI" id="CHEBI:30616"/>
        <dbReference type="ChEBI" id="CHEBI:37721"/>
        <dbReference type="ChEBI" id="CHEBI:61527"/>
        <dbReference type="ChEBI" id="CHEBI:456216"/>
        <dbReference type="EC" id="2.7.1.4"/>
    </reaction>
</comment>
<evidence type="ECO:0000256" key="9">
    <source>
        <dbReference type="ARBA" id="ARBA00022842"/>
    </source>
</evidence>
<evidence type="ECO:0000256" key="12">
    <source>
        <dbReference type="ARBA" id="ARBA00048451"/>
    </source>
</evidence>
<keyword evidence="5" id="KW-0547">Nucleotide-binding</keyword>
<dbReference type="SUPFAM" id="SSF53067">
    <property type="entry name" value="Actin-like ATPase domain"/>
    <property type="match status" value="1"/>
</dbReference>
<protein>
    <recommendedName>
        <fullName evidence="13">Fructokinase</fullName>
        <ecNumber evidence="11">2.7.1.4</ecNumber>
    </recommendedName>
</protein>
<gene>
    <name evidence="14" type="ORF">IV38_GL000834</name>
    <name evidence="15" type="ORF">IV40_GL001019</name>
</gene>
<dbReference type="STRING" id="81857.IV38_GL000834"/>
<dbReference type="GO" id="GO:0008865">
    <property type="term" value="F:fructokinase activity"/>
    <property type="evidence" value="ECO:0007669"/>
    <property type="project" value="UniProtKB-EC"/>
</dbReference>
<evidence type="ECO:0000256" key="10">
    <source>
        <dbReference type="ARBA" id="ARBA00023277"/>
    </source>
</evidence>
<dbReference type="EMBL" id="JQAT01000002">
    <property type="protein sequence ID" value="KRN28633.1"/>
    <property type="molecule type" value="Genomic_DNA"/>
</dbReference>
<organism evidence="14 17">
    <name type="scientific">Lactobacillus selangorensis</name>
    <dbReference type="NCBI Taxonomy" id="81857"/>
    <lineage>
        <taxon>Bacteria</taxon>
        <taxon>Bacillati</taxon>
        <taxon>Bacillota</taxon>
        <taxon>Bacilli</taxon>
        <taxon>Lactobacillales</taxon>
        <taxon>Lactobacillaceae</taxon>
        <taxon>Lactobacillus</taxon>
    </lineage>
</organism>
<evidence type="ECO:0000256" key="7">
    <source>
        <dbReference type="ARBA" id="ARBA00022833"/>
    </source>
</evidence>
<dbReference type="PATRIC" id="fig|81857.3.peg.836"/>
<dbReference type="FunFam" id="3.30.420.40:FF:000153">
    <property type="entry name" value="Putative fructokinase"/>
    <property type="match status" value="1"/>
</dbReference>
<evidence type="ECO:0000313" key="17">
    <source>
        <dbReference type="Proteomes" id="UP000051751"/>
    </source>
</evidence>
<evidence type="ECO:0000256" key="2">
    <source>
        <dbReference type="ARBA" id="ARBA00006479"/>
    </source>
</evidence>
<dbReference type="GO" id="GO:0005524">
    <property type="term" value="F:ATP binding"/>
    <property type="evidence" value="ECO:0007669"/>
    <property type="project" value="UniProtKB-KW"/>
</dbReference>
<evidence type="ECO:0000256" key="4">
    <source>
        <dbReference type="ARBA" id="ARBA00022723"/>
    </source>
</evidence>
<keyword evidence="10" id="KW-0119">Carbohydrate metabolism</keyword>
<evidence type="ECO:0000313" key="16">
    <source>
        <dbReference type="Proteomes" id="UP000051645"/>
    </source>
</evidence>
<dbReference type="EMBL" id="JQAZ01000002">
    <property type="protein sequence ID" value="KRN32957.1"/>
    <property type="molecule type" value="Genomic_DNA"/>
</dbReference>
<dbReference type="OrthoDB" id="9783435at2"/>
<keyword evidence="6 14" id="KW-0418">Kinase</keyword>
<dbReference type="FunFam" id="3.30.420.40:FF:000136">
    <property type="entry name" value="Putative fructokinase"/>
    <property type="match status" value="1"/>
</dbReference>
<dbReference type="PANTHER" id="PTHR42742:SF3">
    <property type="entry name" value="FRUCTOKINASE"/>
    <property type="match status" value="1"/>
</dbReference>
<dbReference type="EC" id="2.7.1.4" evidence="11"/>
<dbReference type="GO" id="GO:0046872">
    <property type="term" value="F:metal ion binding"/>
    <property type="evidence" value="ECO:0007669"/>
    <property type="project" value="UniProtKB-KW"/>
</dbReference>
<dbReference type="InterPro" id="IPR043129">
    <property type="entry name" value="ATPase_NBD"/>
</dbReference>
<keyword evidence="4" id="KW-0479">Metal-binding</keyword>
<name>A0A0R2FIZ7_9LACO</name>
<sequence length="291" mass="32043">MTALYGGIEAGGTKFVCAVGDAQGNLQTRVHFPTTTPEETLQHVFEFFDQYQLTALAIGSFGPIDINPDSDTYGYITDTPKEGWRMFDFYGSMKRRYPDLKIVWTTDVNVAAYGEYRHAQLTNQSVQDNILYTTIGTGVGSGFIYHGSLYQAYSHPETGHILVRHAPDDTFSGDCPYHGDCLEGMAAGPALEKRAGKKAQELAPDDPLWKLEAYYIAQACVDYTLQFAPAQLIFGGGVMNQEQLFPLVREEFTKLLNGYVATPNPDEYIIHARLGDNAGIVGSILLAAEAK</sequence>
<evidence type="ECO:0000256" key="8">
    <source>
        <dbReference type="ARBA" id="ARBA00022840"/>
    </source>
</evidence>
<evidence type="ECO:0000256" key="5">
    <source>
        <dbReference type="ARBA" id="ARBA00022741"/>
    </source>
</evidence>
<keyword evidence="7" id="KW-0862">Zinc</keyword>
<comment type="similarity">
    <text evidence="2">Belongs to the ROK (NagC/XylR) family.</text>
</comment>
<evidence type="ECO:0000313" key="14">
    <source>
        <dbReference type="EMBL" id="KRN28633.1"/>
    </source>
</evidence>
<dbReference type="PANTHER" id="PTHR42742">
    <property type="entry name" value="TRANSCRIPTIONAL REPRESSOR MPRA"/>
    <property type="match status" value="1"/>
</dbReference>
<reference evidence="16 17" key="1">
    <citation type="journal article" date="2015" name="Genome Announc.">
        <title>Expanding the biotechnology potential of lactobacilli through comparative genomics of 213 strains and associated genera.</title>
        <authorList>
            <person name="Sun Z."/>
            <person name="Harris H.M."/>
            <person name="McCann A."/>
            <person name="Guo C."/>
            <person name="Argimon S."/>
            <person name="Zhang W."/>
            <person name="Yang X."/>
            <person name="Jeffery I.B."/>
            <person name="Cooney J.C."/>
            <person name="Kagawa T.F."/>
            <person name="Liu W."/>
            <person name="Song Y."/>
            <person name="Salvetti E."/>
            <person name="Wrobel A."/>
            <person name="Rasinkangas P."/>
            <person name="Parkhill J."/>
            <person name="Rea M.C."/>
            <person name="O'Sullivan O."/>
            <person name="Ritari J."/>
            <person name="Douillard F.P."/>
            <person name="Paul Ross R."/>
            <person name="Yang R."/>
            <person name="Briner A.E."/>
            <person name="Felis G.E."/>
            <person name="de Vos W.M."/>
            <person name="Barrangou R."/>
            <person name="Klaenhammer T.R."/>
            <person name="Caufield P.W."/>
            <person name="Cui Y."/>
            <person name="Zhang H."/>
            <person name="O'Toole P.W."/>
        </authorList>
    </citation>
    <scope>NUCLEOTIDE SEQUENCE [LARGE SCALE GENOMIC DNA]</scope>
    <source>
        <strain evidence="14 17">ATCC BAA-66</strain>
        <strain evidence="15 16">DSM 13344</strain>
    </source>
</reference>